<accession>A0ABR0ACK4</accession>
<reference evidence="1 2" key="1">
    <citation type="journal article" date="2023" name="Nucleic Acids Res.">
        <title>The hologenome of Daphnia magna reveals possible DNA methylation and microbiome-mediated evolution of the host genome.</title>
        <authorList>
            <person name="Chaturvedi A."/>
            <person name="Li X."/>
            <person name="Dhandapani V."/>
            <person name="Marshall H."/>
            <person name="Kissane S."/>
            <person name="Cuenca-Cambronero M."/>
            <person name="Asole G."/>
            <person name="Calvet F."/>
            <person name="Ruiz-Romero M."/>
            <person name="Marangio P."/>
            <person name="Guigo R."/>
            <person name="Rago D."/>
            <person name="Mirbahai L."/>
            <person name="Eastwood N."/>
            <person name="Colbourne J.K."/>
            <person name="Zhou J."/>
            <person name="Mallon E."/>
            <person name="Orsini L."/>
        </authorList>
    </citation>
    <scope>NUCLEOTIDE SEQUENCE [LARGE SCALE GENOMIC DNA]</scope>
    <source>
        <strain evidence="1">LRV0_1</strain>
    </source>
</reference>
<proteinExistence type="predicted"/>
<evidence type="ECO:0000313" key="2">
    <source>
        <dbReference type="Proteomes" id="UP001234178"/>
    </source>
</evidence>
<comment type="caution">
    <text evidence="1">The sequence shown here is derived from an EMBL/GenBank/DDBJ whole genome shotgun (WGS) entry which is preliminary data.</text>
</comment>
<sequence>MDAARATTIIVQFVPSDEGGRSVEIEQQQDRRNKRQRQQQNCCLTRRGVSTIINSIIDTSLVQLTGYASDKTWALSSEENQKEFIEESSASCWCLKVGLNTINMRPTLEPFCSACS</sequence>
<dbReference type="Proteomes" id="UP001234178">
    <property type="component" value="Unassembled WGS sequence"/>
</dbReference>
<evidence type="ECO:0000313" key="1">
    <source>
        <dbReference type="EMBL" id="KAK4022865.1"/>
    </source>
</evidence>
<organism evidence="1 2">
    <name type="scientific">Daphnia magna</name>
    <dbReference type="NCBI Taxonomy" id="35525"/>
    <lineage>
        <taxon>Eukaryota</taxon>
        <taxon>Metazoa</taxon>
        <taxon>Ecdysozoa</taxon>
        <taxon>Arthropoda</taxon>
        <taxon>Crustacea</taxon>
        <taxon>Branchiopoda</taxon>
        <taxon>Diplostraca</taxon>
        <taxon>Cladocera</taxon>
        <taxon>Anomopoda</taxon>
        <taxon>Daphniidae</taxon>
        <taxon>Daphnia</taxon>
    </lineage>
</organism>
<keyword evidence="2" id="KW-1185">Reference proteome</keyword>
<name>A0ABR0ACK4_9CRUS</name>
<dbReference type="EMBL" id="JAOYFB010000037">
    <property type="protein sequence ID" value="KAK4022865.1"/>
    <property type="molecule type" value="Genomic_DNA"/>
</dbReference>
<protein>
    <submittedName>
        <fullName evidence="1">Uncharacterized protein</fullName>
    </submittedName>
</protein>
<gene>
    <name evidence="1" type="ORF">OUZ56_008309</name>
</gene>